<sequence>MRITTVSLHSQLQNPYTISCNSGKHYFNEAFDALPGVHAKMVKLLKTKVFFRDHFQQQSQALPASVEKHIPG</sequence>
<accession>A0ABZ0WAQ1</accession>
<proteinExistence type="predicted"/>
<dbReference type="EMBL" id="CP139960">
    <property type="protein sequence ID" value="WQD40372.1"/>
    <property type="molecule type" value="Genomic_DNA"/>
</dbReference>
<evidence type="ECO:0000313" key="1">
    <source>
        <dbReference type="EMBL" id="WQD40372.1"/>
    </source>
</evidence>
<evidence type="ECO:0000313" key="2">
    <source>
        <dbReference type="Proteomes" id="UP001325680"/>
    </source>
</evidence>
<dbReference type="Proteomes" id="UP001325680">
    <property type="component" value="Chromosome"/>
</dbReference>
<reference evidence="1 2" key="1">
    <citation type="submission" date="2023-12" db="EMBL/GenBank/DDBJ databases">
        <title>Genome sequencing and assembly of bacterial species from a model synthetic community.</title>
        <authorList>
            <person name="Hogle S.L."/>
        </authorList>
    </citation>
    <scope>NUCLEOTIDE SEQUENCE [LARGE SCALE GENOMIC DNA]</scope>
    <source>
        <strain evidence="1 2">HAMBI_3031</strain>
    </source>
</reference>
<organism evidence="1 2">
    <name type="scientific">Niabella yanshanensis</name>
    <dbReference type="NCBI Taxonomy" id="577386"/>
    <lineage>
        <taxon>Bacteria</taxon>
        <taxon>Pseudomonadati</taxon>
        <taxon>Bacteroidota</taxon>
        <taxon>Chitinophagia</taxon>
        <taxon>Chitinophagales</taxon>
        <taxon>Chitinophagaceae</taxon>
        <taxon>Niabella</taxon>
    </lineage>
</organism>
<protein>
    <submittedName>
        <fullName evidence="1">Uncharacterized protein</fullName>
    </submittedName>
</protein>
<keyword evidence="2" id="KW-1185">Reference proteome</keyword>
<dbReference type="RefSeq" id="WP_114792069.1">
    <property type="nucleotide sequence ID" value="NZ_CP139960.1"/>
</dbReference>
<gene>
    <name evidence="1" type="ORF">U0035_09465</name>
</gene>
<name>A0ABZ0WAQ1_9BACT</name>